<dbReference type="PANTHER" id="PTHR33221:SF4">
    <property type="entry name" value="HTH-TYPE TRANSCRIPTIONAL REPRESSOR NSRR"/>
    <property type="match status" value="1"/>
</dbReference>
<keyword evidence="3" id="KW-1185">Reference proteome</keyword>
<dbReference type="InterPro" id="IPR036388">
    <property type="entry name" value="WH-like_DNA-bd_sf"/>
</dbReference>
<evidence type="ECO:0000256" key="1">
    <source>
        <dbReference type="ARBA" id="ARBA00023125"/>
    </source>
</evidence>
<evidence type="ECO:0000313" key="2">
    <source>
        <dbReference type="EMBL" id="TFW22589.1"/>
    </source>
</evidence>
<dbReference type="RefSeq" id="WP_135206612.1">
    <property type="nucleotide sequence ID" value="NZ_SPVF01000105.1"/>
</dbReference>
<gene>
    <name evidence="2" type="ORF">E4L96_07595</name>
</gene>
<name>A0A4Y9SFU8_9BURK</name>
<reference evidence="2 3" key="1">
    <citation type="submission" date="2019-03" db="EMBL/GenBank/DDBJ databases">
        <title>Draft Genome Sequence of Massilia arenosa sp. nov., a Novel Massilia Species Isolated from a Sandy-loam Maize Soil.</title>
        <authorList>
            <person name="Raths R."/>
            <person name="Peta V."/>
            <person name="Bucking H."/>
        </authorList>
    </citation>
    <scope>NUCLEOTIDE SEQUENCE [LARGE SCALE GENOMIC DNA]</scope>
    <source>
        <strain evidence="2 3">MC02</strain>
    </source>
</reference>
<dbReference type="PANTHER" id="PTHR33221">
    <property type="entry name" value="WINGED HELIX-TURN-HELIX TRANSCRIPTIONAL REGULATOR, RRF2 FAMILY"/>
    <property type="match status" value="1"/>
</dbReference>
<dbReference type="GO" id="GO:0005829">
    <property type="term" value="C:cytosol"/>
    <property type="evidence" value="ECO:0007669"/>
    <property type="project" value="TreeGrafter"/>
</dbReference>
<dbReference type="Pfam" id="PF02082">
    <property type="entry name" value="Rrf2"/>
    <property type="match status" value="1"/>
</dbReference>
<dbReference type="EMBL" id="SPVF01000105">
    <property type="protein sequence ID" value="TFW22589.1"/>
    <property type="molecule type" value="Genomic_DNA"/>
</dbReference>
<proteinExistence type="predicted"/>
<comment type="caution">
    <text evidence="2">The sequence shown here is derived from an EMBL/GenBank/DDBJ whole genome shotgun (WGS) entry which is preliminary data.</text>
</comment>
<dbReference type="Gene3D" id="1.10.10.10">
    <property type="entry name" value="Winged helix-like DNA-binding domain superfamily/Winged helix DNA-binding domain"/>
    <property type="match status" value="1"/>
</dbReference>
<dbReference type="Proteomes" id="UP000298438">
    <property type="component" value="Unassembled WGS sequence"/>
</dbReference>
<dbReference type="AlphaFoldDB" id="A0A4Y9SFU8"/>
<protein>
    <submittedName>
        <fullName evidence="2">Rrf2 family transcriptional regulator</fullName>
    </submittedName>
</protein>
<dbReference type="InterPro" id="IPR036390">
    <property type="entry name" value="WH_DNA-bd_sf"/>
</dbReference>
<dbReference type="GO" id="GO:0003677">
    <property type="term" value="F:DNA binding"/>
    <property type="evidence" value="ECO:0007669"/>
    <property type="project" value="UniProtKB-KW"/>
</dbReference>
<sequence>MRLTSFTDYALRTLMYLAMNRDRLVTISDIADDHGIARNHLTKVVNHLGHLGYVETVRGRAGGLRLGMEPEDIVIGEVVRHTETDFHMAACFDKSAAACAYSSACALKSLLGRATDSFMRELDGATLADMVKREVPRKGKHGAVPGAIKAVPVKITTVRRKSA</sequence>
<keyword evidence="1" id="KW-0238">DNA-binding</keyword>
<accession>A0A4Y9SFU8</accession>
<dbReference type="SUPFAM" id="SSF46785">
    <property type="entry name" value="Winged helix' DNA-binding domain"/>
    <property type="match status" value="1"/>
</dbReference>
<organism evidence="2 3">
    <name type="scientific">Zemynaea arenosa</name>
    <dbReference type="NCBI Taxonomy" id="2561931"/>
    <lineage>
        <taxon>Bacteria</taxon>
        <taxon>Pseudomonadati</taxon>
        <taxon>Pseudomonadota</taxon>
        <taxon>Betaproteobacteria</taxon>
        <taxon>Burkholderiales</taxon>
        <taxon>Oxalobacteraceae</taxon>
        <taxon>Telluria group</taxon>
        <taxon>Zemynaea</taxon>
    </lineage>
</organism>
<dbReference type="PROSITE" id="PS51197">
    <property type="entry name" value="HTH_RRF2_2"/>
    <property type="match status" value="1"/>
</dbReference>
<dbReference type="OrthoDB" id="9795923at2"/>
<dbReference type="GO" id="GO:0003700">
    <property type="term" value="F:DNA-binding transcription factor activity"/>
    <property type="evidence" value="ECO:0007669"/>
    <property type="project" value="TreeGrafter"/>
</dbReference>
<dbReference type="InterPro" id="IPR000944">
    <property type="entry name" value="Tscrpt_reg_Rrf2"/>
</dbReference>
<dbReference type="NCBIfam" id="TIGR00738">
    <property type="entry name" value="rrf2_super"/>
    <property type="match status" value="1"/>
</dbReference>
<evidence type="ECO:0000313" key="3">
    <source>
        <dbReference type="Proteomes" id="UP000298438"/>
    </source>
</evidence>